<dbReference type="PANTHER" id="PTHR12385:SF14">
    <property type="entry name" value="CHOLINE TRANSPORTER-LIKE 2"/>
    <property type="match status" value="1"/>
</dbReference>
<dbReference type="EMBL" id="DAKRPA010000004">
    <property type="protein sequence ID" value="DBA04865.1"/>
    <property type="molecule type" value="Genomic_DNA"/>
</dbReference>
<keyword evidence="3 7" id="KW-0812">Transmembrane</keyword>
<dbReference type="InterPro" id="IPR007603">
    <property type="entry name" value="Choline_transptr-like"/>
</dbReference>
<evidence type="ECO:0000313" key="8">
    <source>
        <dbReference type="EMBL" id="DBA04865.1"/>
    </source>
</evidence>
<comment type="similarity">
    <text evidence="2 7">Belongs to the CTL (choline transporter-like) family.</text>
</comment>
<feature type="transmembrane region" description="Helical" evidence="7">
    <location>
        <begin position="261"/>
        <end position="281"/>
    </location>
</feature>
<feature type="transmembrane region" description="Helical" evidence="7">
    <location>
        <begin position="498"/>
        <end position="526"/>
    </location>
</feature>
<protein>
    <recommendedName>
        <fullName evidence="7">Choline transporter-like protein</fullName>
    </recommendedName>
</protein>
<reference evidence="8" key="1">
    <citation type="submission" date="2022-11" db="EMBL/GenBank/DDBJ databases">
        <authorList>
            <person name="Morgan W.R."/>
            <person name="Tartar A."/>
        </authorList>
    </citation>
    <scope>NUCLEOTIDE SEQUENCE</scope>
    <source>
        <strain evidence="8">ARSEF 373</strain>
    </source>
</reference>
<evidence type="ECO:0000256" key="7">
    <source>
        <dbReference type="RuleBase" id="RU368066"/>
    </source>
</evidence>
<dbReference type="GO" id="GO:0005886">
    <property type="term" value="C:plasma membrane"/>
    <property type="evidence" value="ECO:0007669"/>
    <property type="project" value="UniProtKB-SubCell"/>
</dbReference>
<evidence type="ECO:0000256" key="1">
    <source>
        <dbReference type="ARBA" id="ARBA00004141"/>
    </source>
</evidence>
<keyword evidence="9" id="KW-1185">Reference proteome</keyword>
<feature type="transmembrane region" description="Helical" evidence="7">
    <location>
        <begin position="390"/>
        <end position="419"/>
    </location>
</feature>
<keyword evidence="6" id="KW-0325">Glycoprotein</keyword>
<dbReference type="PANTHER" id="PTHR12385">
    <property type="entry name" value="CHOLINE TRANSPORTER-LIKE (SLC FAMILY 44)"/>
    <property type="match status" value="1"/>
</dbReference>
<feature type="transmembrane region" description="Helical" evidence="7">
    <location>
        <begin position="347"/>
        <end position="369"/>
    </location>
</feature>
<organism evidence="8 9">
    <name type="scientific">Lagenidium giganteum</name>
    <dbReference type="NCBI Taxonomy" id="4803"/>
    <lineage>
        <taxon>Eukaryota</taxon>
        <taxon>Sar</taxon>
        <taxon>Stramenopiles</taxon>
        <taxon>Oomycota</taxon>
        <taxon>Peronosporomycetes</taxon>
        <taxon>Pythiales</taxon>
        <taxon>Pythiaceae</taxon>
    </lineage>
</organism>
<evidence type="ECO:0000256" key="5">
    <source>
        <dbReference type="ARBA" id="ARBA00023136"/>
    </source>
</evidence>
<evidence type="ECO:0000256" key="6">
    <source>
        <dbReference type="ARBA" id="ARBA00023180"/>
    </source>
</evidence>
<evidence type="ECO:0000256" key="4">
    <source>
        <dbReference type="ARBA" id="ARBA00022989"/>
    </source>
</evidence>
<feature type="transmembrane region" description="Helical" evidence="7">
    <location>
        <begin position="288"/>
        <end position="307"/>
    </location>
</feature>
<dbReference type="AlphaFoldDB" id="A0AAV2ZPB8"/>
<accession>A0AAV2ZPB8</accession>
<comment type="function">
    <text evidence="7">Choline transporter.</text>
</comment>
<evidence type="ECO:0000256" key="3">
    <source>
        <dbReference type="ARBA" id="ARBA00022692"/>
    </source>
</evidence>
<feature type="transmembrane region" description="Helical" evidence="7">
    <location>
        <begin position="644"/>
        <end position="664"/>
    </location>
</feature>
<gene>
    <name evidence="8" type="ORF">N0F65_006867</name>
</gene>
<evidence type="ECO:0000256" key="2">
    <source>
        <dbReference type="ARBA" id="ARBA00007168"/>
    </source>
</evidence>
<feature type="transmembrane region" description="Helical" evidence="7">
    <location>
        <begin position="35"/>
        <end position="56"/>
    </location>
</feature>
<dbReference type="Proteomes" id="UP001146120">
    <property type="component" value="Unassembled WGS sequence"/>
</dbReference>
<proteinExistence type="inferred from homology"/>
<name>A0AAV2ZPB8_9STRA</name>
<dbReference type="GO" id="GO:0022857">
    <property type="term" value="F:transmembrane transporter activity"/>
    <property type="evidence" value="ECO:0007669"/>
    <property type="project" value="UniProtKB-UniRule"/>
</dbReference>
<feature type="transmembrane region" description="Helical" evidence="7">
    <location>
        <begin position="594"/>
        <end position="624"/>
    </location>
</feature>
<keyword evidence="5 7" id="KW-0472">Membrane</keyword>
<comment type="subcellular location">
    <subcellularLocation>
        <location evidence="7">Cell membrane</location>
        <topology evidence="7">Multi-pass membrane protein</topology>
    </subcellularLocation>
    <subcellularLocation>
        <location evidence="1">Membrane</location>
        <topology evidence="1">Multi-pass membrane protein</topology>
    </subcellularLocation>
</comment>
<comment type="caution">
    <text evidence="8">The sequence shown here is derived from an EMBL/GenBank/DDBJ whole genome shotgun (WGS) entry which is preliminary data.</text>
</comment>
<evidence type="ECO:0000313" key="9">
    <source>
        <dbReference type="Proteomes" id="UP001146120"/>
    </source>
</evidence>
<keyword evidence="4 7" id="KW-1133">Transmembrane helix</keyword>
<reference evidence="8" key="2">
    <citation type="journal article" date="2023" name="Microbiol Resour">
        <title>Decontamination and Annotation of the Draft Genome Sequence of the Oomycete Lagenidium giganteum ARSEF 373.</title>
        <authorList>
            <person name="Morgan W.R."/>
            <person name="Tartar A."/>
        </authorList>
    </citation>
    <scope>NUCLEOTIDE SEQUENCE</scope>
    <source>
        <strain evidence="8">ARSEF 373</strain>
    </source>
</reference>
<dbReference type="Pfam" id="PF04515">
    <property type="entry name" value="Choline_transpo"/>
    <property type="match status" value="1"/>
</dbReference>
<sequence length="707" mass="77228">MVCCCSKQAVASTDAYAERKIGVAPAGARQCRDCFCCLFFAVFWIGMVVVAVLGVLNGEPKRLLYGTDYKGNACGTHTMSNRTLTFYPRLYQDLMDHTIAAKQSGSSGSSVTFYGACVSECPPFGSYFCNYEAEAAILADASLVTEQDREKERKARASVLFGEPDCWFVSMPSTVVFFRCIQMTQSNSTANETCVYPADLPEYYNVVDGVRKANSLCQVKKVTTTTDSTGPAQGNPLYDQLQTAAAVGGRCIADIEKTWDIVLIFGAAVAFGFGFMFLIFLKYCAGCVVFIILWACVLMLVLFSLMLSTKAGIINDAKVSQLSASLQAQNGLTLPENLRASNDKKQAYAIAAYVSYGLSGVVFLLVCCFQKKIRVTVGIIKEASRAIQHMPLIMIFPLWPFVIIVVLFIYSAIIGAFVYSAETIQFDKLSSSVSNSTAVADASAITLTGAQQTTLTNQLINAISMCTIAGAVCRYYWSRNKSTEEIGRFPVLYSLKNCFRYHFGSLAFGSFIIAVVQFIRAVLLYIDHQTQGVQQSNLMVKVAMKVVQCCLWCLEKCLKFLSKNAYIMIAMKGKSFCASAKDAFKTILSNLAQVGAVSLIVFLLLSAGKIAIAIACGVITFVYIEASPDLYGIGGSKEIASPLAPILLTILLAWFVASLFLNVYEIAIDTILMCYCEDKEINKESGQYFMSDQLKAFAANVPSVQEH</sequence>